<gene>
    <name evidence="2" type="ORF">S03H2_50043</name>
</gene>
<feature type="non-terminal residue" evidence="2">
    <location>
        <position position="1"/>
    </location>
</feature>
<feature type="transmembrane region" description="Helical" evidence="1">
    <location>
        <begin position="57"/>
        <end position="77"/>
    </location>
</feature>
<dbReference type="EMBL" id="BARU01031659">
    <property type="protein sequence ID" value="GAH62752.1"/>
    <property type="molecule type" value="Genomic_DNA"/>
</dbReference>
<keyword evidence="1" id="KW-0812">Transmembrane</keyword>
<keyword evidence="1" id="KW-0472">Membrane</keyword>
<comment type="caution">
    <text evidence="2">The sequence shown here is derived from an EMBL/GenBank/DDBJ whole genome shotgun (WGS) entry which is preliminary data.</text>
</comment>
<protein>
    <recommendedName>
        <fullName evidence="3">EamA domain-containing protein</fullName>
    </recommendedName>
</protein>
<feature type="transmembrane region" description="Helical" evidence="1">
    <location>
        <begin position="6"/>
        <end position="23"/>
    </location>
</feature>
<evidence type="ECO:0008006" key="3">
    <source>
        <dbReference type="Google" id="ProtNLM"/>
    </source>
</evidence>
<evidence type="ECO:0000256" key="1">
    <source>
        <dbReference type="SAM" id="Phobius"/>
    </source>
</evidence>
<dbReference type="AlphaFoldDB" id="X1H004"/>
<dbReference type="InterPro" id="IPR037185">
    <property type="entry name" value="EmrE-like"/>
</dbReference>
<name>X1H004_9ZZZZ</name>
<evidence type="ECO:0000313" key="2">
    <source>
        <dbReference type="EMBL" id="GAH62752.1"/>
    </source>
</evidence>
<feature type="transmembrane region" description="Helical" evidence="1">
    <location>
        <begin position="30"/>
        <end position="51"/>
    </location>
</feature>
<keyword evidence="1" id="KW-1133">Transmembrane helix</keyword>
<sequence>GLRLPLLAAVLNYGAYSLVLWAYQMTARAGYIVALRQFSIVIGVVLAFAIYKERGRGVRLTGSLVTTAGLVVIALWGGR</sequence>
<accession>X1H004</accession>
<reference evidence="2" key="1">
    <citation type="journal article" date="2014" name="Front. Microbiol.">
        <title>High frequency of phylogenetically diverse reductive dehalogenase-homologous genes in deep subseafloor sedimentary metagenomes.</title>
        <authorList>
            <person name="Kawai M."/>
            <person name="Futagami T."/>
            <person name="Toyoda A."/>
            <person name="Takaki Y."/>
            <person name="Nishi S."/>
            <person name="Hori S."/>
            <person name="Arai W."/>
            <person name="Tsubouchi T."/>
            <person name="Morono Y."/>
            <person name="Uchiyama I."/>
            <person name="Ito T."/>
            <person name="Fujiyama A."/>
            <person name="Inagaki F."/>
            <person name="Takami H."/>
        </authorList>
    </citation>
    <scope>NUCLEOTIDE SEQUENCE</scope>
    <source>
        <strain evidence="2">Expedition CK06-06</strain>
    </source>
</reference>
<proteinExistence type="predicted"/>
<dbReference type="SUPFAM" id="SSF103481">
    <property type="entry name" value="Multidrug resistance efflux transporter EmrE"/>
    <property type="match status" value="1"/>
</dbReference>
<organism evidence="2">
    <name type="scientific">marine sediment metagenome</name>
    <dbReference type="NCBI Taxonomy" id="412755"/>
    <lineage>
        <taxon>unclassified sequences</taxon>
        <taxon>metagenomes</taxon>
        <taxon>ecological metagenomes</taxon>
    </lineage>
</organism>